<dbReference type="Proteomes" id="UP001170023">
    <property type="component" value="Unassembled WGS sequence"/>
</dbReference>
<evidence type="ECO:0000313" key="12">
    <source>
        <dbReference type="EMBL" id="RGY29483.1"/>
    </source>
</evidence>
<dbReference type="EC" id="4.2.2.29" evidence="7"/>
<keyword evidence="6 7" id="KW-0961">Cell wall biogenesis/degradation</keyword>
<feature type="site" description="Important for catalytic activity" evidence="7">
    <location>
        <position position="218"/>
    </location>
</feature>
<comment type="catalytic activity">
    <reaction evidence="7">
        <text>a peptidoglycan chain = a peptidoglycan chain with N-acetyl-1,6-anhydromuramyl-[peptide] at the reducing end + a peptidoglycan chain with N-acetylglucosamine at the non-reducing end.</text>
        <dbReference type="EC" id="4.2.2.29"/>
    </reaction>
</comment>
<reference evidence="10 16" key="3">
    <citation type="journal article" date="2019" name="Nat. Med.">
        <title>A library of human gut bacterial isolates paired with longitudinal multiomics data enables mechanistic microbiome research.</title>
        <authorList>
            <person name="Poyet M."/>
            <person name="Groussin M."/>
            <person name="Gibbons S.M."/>
            <person name="Avila-Pacheco J."/>
            <person name="Jiang X."/>
            <person name="Kearney S.M."/>
            <person name="Perrotta A.R."/>
            <person name="Berdy B."/>
            <person name="Zhao S."/>
            <person name="Lieberman T.D."/>
            <person name="Swanson P.K."/>
            <person name="Smith M."/>
            <person name="Roesemann S."/>
            <person name="Alexander J.E."/>
            <person name="Rich S.A."/>
            <person name="Livny J."/>
            <person name="Vlamakis H."/>
            <person name="Clish C."/>
            <person name="Bullock K."/>
            <person name="Deik A."/>
            <person name="Scott J."/>
            <person name="Pierce K.A."/>
            <person name="Xavier R.J."/>
            <person name="Alm E.J."/>
        </authorList>
    </citation>
    <scope>NUCLEOTIDE SEQUENCE [LARGE SCALE GENOMIC DNA]</scope>
    <source>
        <strain evidence="10 16">BIOML-A21</strain>
    </source>
</reference>
<evidence type="ECO:0000256" key="7">
    <source>
        <dbReference type="HAMAP-Rule" id="MF_02065"/>
    </source>
</evidence>
<keyword evidence="1 7" id="KW-1003">Cell membrane</keyword>
<evidence type="ECO:0000256" key="5">
    <source>
        <dbReference type="ARBA" id="ARBA00023239"/>
    </source>
</evidence>
<evidence type="ECO:0000313" key="14">
    <source>
        <dbReference type="Proteomes" id="UP000095725"/>
    </source>
</evidence>
<evidence type="ECO:0000313" key="11">
    <source>
        <dbReference type="EMBL" id="MDO6356260.1"/>
    </source>
</evidence>
<dbReference type="Proteomes" id="UP000284431">
    <property type="component" value="Unassembled WGS sequence"/>
</dbReference>
<reference evidence="12 15" key="2">
    <citation type="submission" date="2018-08" db="EMBL/GenBank/DDBJ databases">
        <title>A genome reference for cultivated species of the human gut microbiota.</title>
        <authorList>
            <person name="Zou Y."/>
            <person name="Xue W."/>
            <person name="Luo G."/>
        </authorList>
    </citation>
    <scope>NUCLEOTIDE SEQUENCE [LARGE SCALE GENOMIC DNA]</scope>
    <source>
        <strain evidence="12 15">OF02-6LB</strain>
    </source>
</reference>
<name>A0A174QBC7_9BACE</name>
<organism evidence="9 14">
    <name type="scientific">Bacteroides caccae</name>
    <dbReference type="NCBI Taxonomy" id="47678"/>
    <lineage>
        <taxon>Bacteria</taxon>
        <taxon>Pseudomonadati</taxon>
        <taxon>Bacteroidota</taxon>
        <taxon>Bacteroidia</taxon>
        <taxon>Bacteroidales</taxon>
        <taxon>Bacteroidaceae</taxon>
        <taxon>Bacteroides</taxon>
    </lineage>
</organism>
<comment type="subcellular location">
    <subcellularLocation>
        <location evidence="7">Cell membrane</location>
        <topology evidence="7">Single-pass membrane protein</topology>
    </subcellularLocation>
</comment>
<evidence type="ECO:0000256" key="3">
    <source>
        <dbReference type="ARBA" id="ARBA00022989"/>
    </source>
</evidence>
<accession>A0A174QBC7</accession>
<dbReference type="AlphaFoldDB" id="A0A174QBC7"/>
<comment type="function">
    <text evidence="7">Functions as a peptidoglycan terminase that cleaves nascent peptidoglycan strands endolytically to terminate their elongation.</text>
</comment>
<dbReference type="GO" id="GO:0071555">
    <property type="term" value="P:cell wall organization"/>
    <property type="evidence" value="ECO:0007669"/>
    <property type="project" value="UniProtKB-KW"/>
</dbReference>
<reference evidence="11" key="4">
    <citation type="submission" date="2023-07" db="EMBL/GenBank/DDBJ databases">
        <title>Whole Genome Sequencing of Colonoscopy isolates.</title>
        <authorList>
            <person name="Surve S.V."/>
            <person name="Valls R.A."/>
            <person name="Barrak K.E."/>
            <person name="Gardner T.B."/>
            <person name="O'Toole G.A."/>
        </authorList>
    </citation>
    <scope>NUCLEOTIDE SEQUENCE</scope>
    <source>
        <strain evidence="11">GP0119</strain>
    </source>
</reference>
<dbReference type="RefSeq" id="WP_055170462.1">
    <property type="nucleotide sequence ID" value="NZ_CP081920.1"/>
</dbReference>
<gene>
    <name evidence="9" type="primary">yceG</name>
    <name evidence="7 10" type="synonym">mltG</name>
    <name evidence="12" type="ORF">DXA49_01490</name>
    <name evidence="8" type="ORF">ERS852494_01095</name>
    <name evidence="9" type="ORF">ERS852558_00750</name>
    <name evidence="10" type="ORF">F2Y35_05815</name>
    <name evidence="11" type="ORF">Q4469_00865</name>
</gene>
<sequence length="343" mass="40036">MKKRKILLTILVGAIFLCAIVGGTVYYYLFAPQFHPSRTVYIYVDRDDTADSIFNKIKRSGHIKNFTGFYWMSKYKNFNQNIHTGRYAIRPNDNVYHVYSRFSRGYQEPMNLTIGSVRTIDRLARSIGKQLMIDSIEIARQLFDSTFQSKLGYDSKTIPCLFIPETYQVYWDMSVDDFFQRMQKEHERFWNNERLARATAIGMTPEEVCTLASIVEEETNNNEEKPLVAGLYINRLQKDMPLQADPTIKFALQDFALRRITNENLKVNSPYNTYINTGLPPGPIRIPTKKGIDSVLNYTKHNYIYMCAKEDFSGTHNFASNYADHMANARKYWKALNERKIFK</sequence>
<evidence type="ECO:0000313" key="16">
    <source>
        <dbReference type="Proteomes" id="UP000491168"/>
    </source>
</evidence>
<dbReference type="GO" id="GO:0008932">
    <property type="term" value="F:lytic endotransglycosylase activity"/>
    <property type="evidence" value="ECO:0007669"/>
    <property type="project" value="UniProtKB-UniRule"/>
</dbReference>
<dbReference type="Proteomes" id="UP000095725">
    <property type="component" value="Unassembled WGS sequence"/>
</dbReference>
<dbReference type="GO" id="GO:0009252">
    <property type="term" value="P:peptidoglycan biosynthetic process"/>
    <property type="evidence" value="ECO:0007669"/>
    <property type="project" value="UniProtKB-UniRule"/>
</dbReference>
<protein>
    <recommendedName>
        <fullName evidence="7">Endolytic murein transglycosylase</fullName>
        <ecNumber evidence="7">4.2.2.29</ecNumber>
    </recommendedName>
    <alternativeName>
        <fullName evidence="7">Peptidoglycan lytic transglycosylase</fullName>
    </alternativeName>
    <alternativeName>
        <fullName evidence="7">Peptidoglycan polymerization terminase</fullName>
    </alternativeName>
</protein>
<dbReference type="PANTHER" id="PTHR30518:SF2">
    <property type="entry name" value="ENDOLYTIC MUREIN TRANSGLYCOSYLASE"/>
    <property type="match status" value="1"/>
</dbReference>
<evidence type="ECO:0000313" key="9">
    <source>
        <dbReference type="EMBL" id="CUP67429.1"/>
    </source>
</evidence>
<dbReference type="EMBL" id="QSCS01000002">
    <property type="protein sequence ID" value="RGY29483.1"/>
    <property type="molecule type" value="Genomic_DNA"/>
</dbReference>
<keyword evidence="4 7" id="KW-0472">Membrane</keyword>
<evidence type="ECO:0000313" key="13">
    <source>
        <dbReference type="Proteomes" id="UP000095657"/>
    </source>
</evidence>
<dbReference type="Proteomes" id="UP000491168">
    <property type="component" value="Unassembled WGS sequence"/>
</dbReference>
<reference evidence="13 14" key="1">
    <citation type="submission" date="2015-09" db="EMBL/GenBank/DDBJ databases">
        <authorList>
            <consortium name="Pathogen Informatics"/>
        </authorList>
    </citation>
    <scope>NUCLEOTIDE SEQUENCE [LARGE SCALE GENOMIC DNA]</scope>
    <source>
        <strain evidence="8 13">2789STDY5834880</strain>
        <strain evidence="9 14">2789STDY5834946</strain>
    </source>
</reference>
<dbReference type="EMBL" id="JAUONL010000001">
    <property type="protein sequence ID" value="MDO6356260.1"/>
    <property type="molecule type" value="Genomic_DNA"/>
</dbReference>
<dbReference type="PANTHER" id="PTHR30518">
    <property type="entry name" value="ENDOLYTIC MUREIN TRANSGLYCOSYLASE"/>
    <property type="match status" value="1"/>
</dbReference>
<dbReference type="InterPro" id="IPR003770">
    <property type="entry name" value="MLTG-like"/>
</dbReference>
<evidence type="ECO:0000256" key="2">
    <source>
        <dbReference type="ARBA" id="ARBA00022692"/>
    </source>
</evidence>
<feature type="transmembrane region" description="Helical" evidence="7">
    <location>
        <begin position="7"/>
        <end position="29"/>
    </location>
</feature>
<comment type="similarity">
    <text evidence="7">Belongs to the transglycosylase MltG family.</text>
</comment>
<dbReference type="EMBL" id="VVYF01000005">
    <property type="protein sequence ID" value="KAA5493689.1"/>
    <property type="molecule type" value="Genomic_DNA"/>
</dbReference>
<evidence type="ECO:0000256" key="4">
    <source>
        <dbReference type="ARBA" id="ARBA00023136"/>
    </source>
</evidence>
<dbReference type="NCBIfam" id="TIGR00247">
    <property type="entry name" value="endolytic transglycosylase MltG"/>
    <property type="match status" value="1"/>
</dbReference>
<keyword evidence="3 7" id="KW-1133">Transmembrane helix</keyword>
<dbReference type="Gene3D" id="3.30.160.60">
    <property type="entry name" value="Classic Zinc Finger"/>
    <property type="match status" value="1"/>
</dbReference>
<dbReference type="Proteomes" id="UP000095657">
    <property type="component" value="Unassembled WGS sequence"/>
</dbReference>
<evidence type="ECO:0000313" key="10">
    <source>
        <dbReference type="EMBL" id="KAA5493689.1"/>
    </source>
</evidence>
<dbReference type="EMBL" id="CZAI01000002">
    <property type="protein sequence ID" value="CUO91946.1"/>
    <property type="molecule type" value="Genomic_DNA"/>
</dbReference>
<dbReference type="GO" id="GO:0005886">
    <property type="term" value="C:plasma membrane"/>
    <property type="evidence" value="ECO:0007669"/>
    <property type="project" value="UniProtKB-SubCell"/>
</dbReference>
<dbReference type="CDD" id="cd08010">
    <property type="entry name" value="MltG_like"/>
    <property type="match status" value="1"/>
</dbReference>
<evidence type="ECO:0000313" key="8">
    <source>
        <dbReference type="EMBL" id="CUO91946.1"/>
    </source>
</evidence>
<keyword evidence="5 7" id="KW-0456">Lyase</keyword>
<evidence type="ECO:0000256" key="6">
    <source>
        <dbReference type="ARBA" id="ARBA00023316"/>
    </source>
</evidence>
<dbReference type="Pfam" id="PF02618">
    <property type="entry name" value="YceG"/>
    <property type="match status" value="1"/>
</dbReference>
<evidence type="ECO:0000256" key="1">
    <source>
        <dbReference type="ARBA" id="ARBA00022475"/>
    </source>
</evidence>
<dbReference type="EMBL" id="CZBL01000002">
    <property type="protein sequence ID" value="CUP67429.1"/>
    <property type="molecule type" value="Genomic_DNA"/>
</dbReference>
<keyword evidence="2 7" id="KW-0812">Transmembrane</keyword>
<proteinExistence type="inferred from homology"/>
<dbReference type="STRING" id="47678.ERS852494_01095"/>
<dbReference type="Gene3D" id="3.30.1490.480">
    <property type="entry name" value="Endolytic murein transglycosylase"/>
    <property type="match status" value="1"/>
</dbReference>
<evidence type="ECO:0000313" key="15">
    <source>
        <dbReference type="Proteomes" id="UP000284431"/>
    </source>
</evidence>
<dbReference type="HAMAP" id="MF_02065">
    <property type="entry name" value="MltG"/>
    <property type="match status" value="1"/>
</dbReference>